<name>A0ABU5K3D6_9BACI</name>
<proteinExistence type="predicted"/>
<evidence type="ECO:0000256" key="1">
    <source>
        <dbReference type="SAM" id="Phobius"/>
    </source>
</evidence>
<keyword evidence="1" id="KW-1133">Transmembrane helix</keyword>
<protein>
    <submittedName>
        <fullName evidence="2">YrvL family regulatory protein</fullName>
    </submittedName>
</protein>
<dbReference type="Proteomes" id="UP001291930">
    <property type="component" value="Unassembled WGS sequence"/>
</dbReference>
<feature type="transmembrane region" description="Helical" evidence="1">
    <location>
        <begin position="90"/>
        <end position="108"/>
    </location>
</feature>
<reference evidence="3" key="1">
    <citation type="submission" date="2023-11" db="EMBL/GenBank/DDBJ databases">
        <title>Genome Sequence of Bacillus pseudomycoides stain BUPM19.</title>
        <authorList>
            <person name="Farhat A."/>
        </authorList>
    </citation>
    <scope>NUCLEOTIDE SEQUENCE [LARGE SCALE GENOMIC DNA]</scope>
    <source>
        <strain evidence="3">BUPM19</strain>
    </source>
</reference>
<keyword evidence="1" id="KW-0812">Transmembrane</keyword>
<accession>A0ABU5K3D6</accession>
<feature type="transmembrane region" description="Helical" evidence="1">
    <location>
        <begin position="54"/>
        <end position="78"/>
    </location>
</feature>
<dbReference type="InterPro" id="IPR025912">
    <property type="entry name" value="YrvL"/>
</dbReference>
<keyword evidence="1" id="KW-0472">Membrane</keyword>
<evidence type="ECO:0000313" key="3">
    <source>
        <dbReference type="Proteomes" id="UP001291930"/>
    </source>
</evidence>
<dbReference type="Pfam" id="PF14184">
    <property type="entry name" value="YrvL"/>
    <property type="match status" value="1"/>
</dbReference>
<dbReference type="RefSeq" id="WP_374219196.1">
    <property type="nucleotide sequence ID" value="NZ_JAXOVW010000086.1"/>
</dbReference>
<organism evidence="2 3">
    <name type="scientific">Bacillus bingmayongensis</name>
    <dbReference type="NCBI Taxonomy" id="1150157"/>
    <lineage>
        <taxon>Bacteria</taxon>
        <taxon>Bacillati</taxon>
        <taxon>Bacillota</taxon>
        <taxon>Bacilli</taxon>
        <taxon>Bacillales</taxon>
        <taxon>Bacillaceae</taxon>
        <taxon>Bacillus</taxon>
    </lineage>
</organism>
<feature type="transmembrane region" description="Helical" evidence="1">
    <location>
        <begin position="18"/>
        <end position="42"/>
    </location>
</feature>
<evidence type="ECO:0000313" key="2">
    <source>
        <dbReference type="EMBL" id="MDZ5609821.1"/>
    </source>
</evidence>
<dbReference type="EMBL" id="JAXOVW010000086">
    <property type="protein sequence ID" value="MDZ5609821.1"/>
    <property type="molecule type" value="Genomic_DNA"/>
</dbReference>
<comment type="caution">
    <text evidence="2">The sequence shown here is derived from an EMBL/GenBank/DDBJ whole genome shotgun (WGS) entry which is preliminary data.</text>
</comment>
<sequence length="154" mass="17625">MNSDEEKFSDLSGKDKTIVISSITLLIIFAIALIFFMYVGVFRLIGVEYTSRTALLLFFLLALILDGISSFLILFFKVLLTPLLKHMPKWMAFSLLSLIEISLDWLVIHTADDWMESVMISNRAELLIVLVFFALDKVWPTDNKRKSKITSISQ</sequence>
<keyword evidence="3" id="KW-1185">Reference proteome</keyword>
<gene>
    <name evidence="2" type="ORF">U2I54_22895</name>
</gene>